<evidence type="ECO:0000259" key="3">
    <source>
        <dbReference type="Pfam" id="PF13750"/>
    </source>
</evidence>
<dbReference type="PANTHER" id="PTHR36842:SF1">
    <property type="entry name" value="PROTEIN TOLB"/>
    <property type="match status" value="1"/>
</dbReference>
<reference evidence="5" key="2">
    <citation type="submission" date="2014-09" db="EMBL/GenBank/DDBJ databases">
        <authorList>
            <person name="Bishop-Lilly K.A."/>
            <person name="Broomall S.M."/>
            <person name="Chain P.S."/>
            <person name="Chertkov O."/>
            <person name="Coyne S.R."/>
            <person name="Daligault H.E."/>
            <person name="Davenport K.W."/>
            <person name="Erkkila T."/>
            <person name="Frey K.G."/>
            <person name="Gibbons H.S."/>
            <person name="Gu W."/>
            <person name="Jaissle J."/>
            <person name="Johnson S.L."/>
            <person name="Koroleva G.I."/>
            <person name="Ladner J.T."/>
            <person name="Lo C.-C."/>
            <person name="Minogue T.D."/>
            <person name="Munk C."/>
            <person name="Palacios G.F."/>
            <person name="Redden C.L."/>
            <person name="Rosenzweig C.N."/>
            <person name="Scholz M.B."/>
            <person name="Teshima H."/>
            <person name="Xu Y."/>
        </authorList>
    </citation>
    <scope>NUCLEOTIDE SEQUENCE</scope>
    <source>
        <strain evidence="5">Mb9</strain>
    </source>
</reference>
<dbReference type="Gene3D" id="2.120.10.30">
    <property type="entry name" value="TolB, C-terminal domain"/>
    <property type="match status" value="2"/>
</dbReference>
<keyword evidence="2" id="KW-0472">Membrane</keyword>
<evidence type="ECO:0000313" key="8">
    <source>
        <dbReference type="Proteomes" id="UP000062768"/>
    </source>
</evidence>
<proteinExistence type="inferred from homology"/>
<organism evidence="4 7">
    <name type="scientific">Methanobacterium formicicum</name>
    <dbReference type="NCBI Taxonomy" id="2162"/>
    <lineage>
        <taxon>Archaea</taxon>
        <taxon>Methanobacteriati</taxon>
        <taxon>Methanobacteriota</taxon>
        <taxon>Methanomada group</taxon>
        <taxon>Methanobacteria</taxon>
        <taxon>Methanobacteriales</taxon>
        <taxon>Methanobacteriaceae</taxon>
        <taxon>Methanobacterium</taxon>
    </lineage>
</organism>
<dbReference type="RefSeq" id="WP_052400041.1">
    <property type="nucleotide sequence ID" value="NZ_CP006933.1"/>
</dbReference>
<dbReference type="Pfam" id="PF13750">
    <property type="entry name" value="Big_3_3"/>
    <property type="match status" value="1"/>
</dbReference>
<feature type="transmembrane region" description="Helical" evidence="2">
    <location>
        <begin position="1323"/>
        <end position="1348"/>
    </location>
</feature>
<evidence type="ECO:0000313" key="5">
    <source>
        <dbReference type="EMBL" id="CEL25981.1"/>
    </source>
</evidence>
<evidence type="ECO:0000313" key="4">
    <source>
        <dbReference type="EMBL" id="AIS33131.1"/>
    </source>
</evidence>
<dbReference type="InterPro" id="IPR022038">
    <property type="entry name" value="Ig-like_bact"/>
</dbReference>
<dbReference type="Proteomes" id="UP000029661">
    <property type="component" value="Chromosome"/>
</dbReference>
<evidence type="ECO:0000313" key="7">
    <source>
        <dbReference type="Proteomes" id="UP000029661"/>
    </source>
</evidence>
<evidence type="ECO:0000256" key="1">
    <source>
        <dbReference type="ARBA" id="ARBA00009820"/>
    </source>
</evidence>
<accession>A0A089ZEB0</accession>
<dbReference type="PANTHER" id="PTHR36842">
    <property type="entry name" value="PROTEIN TOLB HOMOLOG"/>
    <property type="match status" value="1"/>
</dbReference>
<feature type="transmembrane region" description="Helical" evidence="2">
    <location>
        <begin position="1271"/>
        <end position="1291"/>
    </location>
</feature>
<dbReference type="PATRIC" id="fig|2162.10.peg.2441"/>
<dbReference type="GeneID" id="26740600"/>
<dbReference type="Pfam" id="PF07676">
    <property type="entry name" value="PD40"/>
    <property type="match status" value="3"/>
</dbReference>
<reference evidence="4" key="1">
    <citation type="submission" date="2013-12" db="EMBL/GenBank/DDBJ databases">
        <title>The complete genome sequence of Methanobacterium sp. BRM9.</title>
        <authorList>
            <consortium name="Pastoral Greenhouse Gas Research Consortium"/>
            <person name="Kelly W.J."/>
            <person name="Leahy S.C."/>
            <person name="Perry R."/>
            <person name="Li D."/>
            <person name="Altermann E."/>
            <person name="Lambie S.C."/>
            <person name="Attwood G.T."/>
        </authorList>
    </citation>
    <scope>NUCLEOTIDE SEQUENCE [LARGE SCALE GENOMIC DNA]</scope>
    <source>
        <strain evidence="4">BRM9</strain>
    </source>
</reference>
<dbReference type="OrthoDB" id="71445at2157"/>
<dbReference type="InterPro" id="IPR011659">
    <property type="entry name" value="WD40"/>
</dbReference>
<dbReference type="Proteomes" id="UP000062768">
    <property type="component" value="Chromosome I"/>
</dbReference>
<gene>
    <name evidence="4" type="ORF">BRM9_2331</name>
    <name evidence="6" type="ORF">ISP06_06550</name>
    <name evidence="5" type="ORF">MB9_2370</name>
</gene>
<dbReference type="KEGG" id="mfc:BRM9_2331"/>
<dbReference type="EMBL" id="JADIIL010000023">
    <property type="protein sequence ID" value="MBF4475116.1"/>
    <property type="molecule type" value="Genomic_DNA"/>
</dbReference>
<protein>
    <submittedName>
        <fullName evidence="6">PD40 domain-containing protein</fullName>
    </submittedName>
    <submittedName>
        <fullName evidence="4">WD40 domain-containing cell surface protein</fullName>
    </submittedName>
</protein>
<feature type="domain" description="Ig-like" evidence="3">
    <location>
        <begin position="491"/>
        <end position="536"/>
    </location>
</feature>
<name>A0A089ZEB0_METFO</name>
<dbReference type="EMBL" id="CP006933">
    <property type="protein sequence ID" value="AIS33131.1"/>
    <property type="molecule type" value="Genomic_DNA"/>
</dbReference>
<dbReference type="EMBL" id="LN734822">
    <property type="protein sequence ID" value="CEL25981.1"/>
    <property type="molecule type" value="Genomic_DNA"/>
</dbReference>
<dbReference type="STRING" id="2162.BRM9_2331"/>
<keyword evidence="2" id="KW-1133">Transmembrane helix</keyword>
<dbReference type="InterPro" id="IPR011042">
    <property type="entry name" value="6-blade_b-propeller_TolB-like"/>
</dbReference>
<sequence>MKRRIFLSVVFVFLVLAFCGSVSGANNNIQQISVSYNGSLLDGDSFSPAISADGRYVVFSSQGTNLVNDDDNNCSDVFIHDTILNFTERVSISNQGLQANGDSFSPAVSGDGRYVTFTSYASNLVADDTNDCADIFVRDRLLETTNRISISNSGEEGNADSFGSEISANGDCITFCSYANNLVDNDKNYYSDVFVFDRTQKRIKRISISNTGEESNSDSLYPDISGDGRYITFTSDANNLDFNDKNGCSDVFIFDQNLNLIKRIVGYNFTEANSASMESAISSDGRCIVFSSYADNLVPEDNNMVCDIFVFDQILNEIERVSVTSDGKEFSQNSGEPDISGDGRYVGFTIIQHIVQKVTNKGGNSKSVIHEDTGIFLYDRGLGTTSLISISNNGDFEDSNSREPGLSYNGTNVVFSSDSSNLVGNDTNNWNDIFIYEKSNYEGLIAFLHPQIVKSGDQVLIKAYDDPGTLTITAELFGEIKNLVKNNYGVWEIYFPIYHVPDGNYTVILRSFAANGDYETISLNLTVDNTPPTVTGNITPEMVQYGDSLIISAYSDSDTKRIKVNILGETLQMHQDYDVGMMVTWILHYFVPDFPDGNYPVILTAIDEAGNIGFLKINLTINNDVYILSASLTPEIVKTFDQINITVNSNNNTVGISALILDEVYQLTKQTDDTWNLQYCVPYLPNGNYSVLLTAENAFGSQKYCYLYFEIFNQLDNICPILNASITPNPCYLINGIFKDKPLIVINVSTDTDTISVNASIEEDNIGLIRQLDGSWLGYYEAWLQEGFYPLLLTATDWSGNQGYSTLNLAIENLVPTINVTVDPKRLKGDEFFKLTVSTSPDAGLVYVYTTMDWDYTDLIKQTDGSWILRRVAPSWFQDHEYSILVIVQFGMGWADQNTPLLIEVNYVTSVIVDSCAPFIFGFVVPEDIKSGDPLRIVAQVYPSKYLTDDTCAVKAQVFDEVFNLTKVYGDENRSIWEYYYLVPPVIDGVYPIFLTTFDDLGNNRTQMVYFTVDNTPPPIITRVNTQILKSGDTIVVYIDDHPDIKNISAEIVGEKYSTPQELDEHWGYLFRGWILDYKVPPLPDGIYNILLTAVDFVGNKKVLYIPFTVDNTPPVVNGMLNPTVFKFFDFRELRKLTVTAVSSPDTNAVYAIIDGIQRSLIYSNGQWVLEHRVPHILNIGSNLVTVVAIDYAGNQGILYLYFNVVGFSTINLYYGESGHVLSGSNGNYNESGNSVVPGGNIGGSGGGGGAEGGFSGGISGQSSSGPSINLMDVLLIILIVCLILILVIVFAAELMAFLWILIGIFMGFIEIISWLVECMACFMGSFFSALLFVNPFALILNVLALVFNPSPANILDLALTWTGAYLFFMGASELSLLIEILSDVTFPLVVTEVLDGVSGWMHDRKNEIIHFIKKIN</sequence>
<keyword evidence="2" id="KW-0812">Transmembrane</keyword>
<comment type="similarity">
    <text evidence="1">Belongs to the TolB family.</text>
</comment>
<evidence type="ECO:0000256" key="2">
    <source>
        <dbReference type="SAM" id="Phobius"/>
    </source>
</evidence>
<evidence type="ECO:0000313" key="6">
    <source>
        <dbReference type="EMBL" id="MBF4475116.1"/>
    </source>
</evidence>
<keyword evidence="8" id="KW-1185">Reference proteome</keyword>
<dbReference type="SUPFAM" id="SSF69304">
    <property type="entry name" value="Tricorn protease N-terminal domain"/>
    <property type="match status" value="2"/>
</dbReference>
<reference evidence="6" key="3">
    <citation type="submission" date="2020-10" db="EMBL/GenBank/DDBJ databases">
        <title>Dehalococcoides mccartyi of a TCE/Cr reducing biochatode.</title>
        <authorList>
            <person name="Matturro B."/>
        </authorList>
    </citation>
    <scope>NUCLEOTIDE SEQUENCE</scope>
    <source>
        <strain evidence="6">Bin2</strain>
    </source>
</reference>
<feature type="transmembrane region" description="Helical" evidence="2">
    <location>
        <begin position="1298"/>
        <end position="1317"/>
    </location>
</feature>
<dbReference type="Proteomes" id="UP000606900">
    <property type="component" value="Unassembled WGS sequence"/>
</dbReference>